<name>A0AA38WBT9_9ASTR</name>
<keyword evidence="3 4" id="KW-0539">Nucleus</keyword>
<comment type="subcellular location">
    <subcellularLocation>
        <location evidence="1 4 5">Nucleus</location>
    </subcellularLocation>
</comment>
<keyword evidence="9" id="KW-1185">Reference proteome</keyword>
<evidence type="ECO:0000256" key="1">
    <source>
        <dbReference type="ARBA" id="ARBA00004123"/>
    </source>
</evidence>
<evidence type="ECO:0000313" key="8">
    <source>
        <dbReference type="EMBL" id="KAJ9555697.1"/>
    </source>
</evidence>
<dbReference type="AlphaFoldDB" id="A0AA38WBT9"/>
<evidence type="ECO:0000259" key="7">
    <source>
        <dbReference type="PROSITE" id="PS51667"/>
    </source>
</evidence>
<dbReference type="PROSITE" id="PS51667">
    <property type="entry name" value="WRC"/>
    <property type="match status" value="1"/>
</dbReference>
<dbReference type="EMBL" id="JARYMX010000003">
    <property type="protein sequence ID" value="KAJ9555697.1"/>
    <property type="molecule type" value="Genomic_DNA"/>
</dbReference>
<dbReference type="Proteomes" id="UP001172457">
    <property type="component" value="Chromosome 3"/>
</dbReference>
<comment type="domain">
    <text evidence="5">The QLQ domain and WRC domain may be involved in protein-protein interaction and DNA-binding, respectively.</text>
</comment>
<evidence type="ECO:0000256" key="2">
    <source>
        <dbReference type="ARBA" id="ARBA00008122"/>
    </source>
</evidence>
<keyword evidence="5" id="KW-0010">Activator</keyword>
<dbReference type="GO" id="GO:0005524">
    <property type="term" value="F:ATP binding"/>
    <property type="evidence" value="ECO:0007669"/>
    <property type="project" value="UniProtKB-UniRule"/>
</dbReference>
<keyword evidence="5" id="KW-0805">Transcription regulation</keyword>
<dbReference type="PROSITE" id="PS51666">
    <property type="entry name" value="QLQ"/>
    <property type="match status" value="1"/>
</dbReference>
<dbReference type="GO" id="GO:0005634">
    <property type="term" value="C:nucleus"/>
    <property type="evidence" value="ECO:0007669"/>
    <property type="project" value="UniProtKB-SubCell"/>
</dbReference>
<evidence type="ECO:0000256" key="5">
    <source>
        <dbReference type="RuleBase" id="RU367127"/>
    </source>
</evidence>
<feature type="short sequence motif" description="Bipartite nuclear localization signal" evidence="4">
    <location>
        <begin position="63"/>
        <end position="73"/>
    </location>
</feature>
<evidence type="ECO:0000256" key="3">
    <source>
        <dbReference type="ARBA" id="ARBA00023242"/>
    </source>
</evidence>
<dbReference type="SMART" id="SM00951">
    <property type="entry name" value="QLQ"/>
    <property type="match status" value="1"/>
</dbReference>
<dbReference type="GO" id="GO:0006355">
    <property type="term" value="P:regulation of DNA-templated transcription"/>
    <property type="evidence" value="ECO:0007669"/>
    <property type="project" value="InterPro"/>
</dbReference>
<dbReference type="Pfam" id="PF08880">
    <property type="entry name" value="QLQ"/>
    <property type="match status" value="1"/>
</dbReference>
<evidence type="ECO:0000259" key="6">
    <source>
        <dbReference type="PROSITE" id="PS51666"/>
    </source>
</evidence>
<dbReference type="GO" id="GO:0006351">
    <property type="term" value="P:DNA-templated transcription"/>
    <property type="evidence" value="ECO:0007669"/>
    <property type="project" value="UniProtKB-UniRule"/>
</dbReference>
<dbReference type="InterPro" id="IPR031137">
    <property type="entry name" value="GRF"/>
</dbReference>
<dbReference type="PANTHER" id="PTHR31602">
    <property type="entry name" value="GROWTH-REGULATING FACTOR 5"/>
    <property type="match status" value="1"/>
</dbReference>
<dbReference type="InterPro" id="IPR014977">
    <property type="entry name" value="WRC_dom"/>
</dbReference>
<dbReference type="PANTHER" id="PTHR31602:SF3">
    <property type="entry name" value="GROWTH-REGULATING FACTOR 8"/>
    <property type="match status" value="1"/>
</dbReference>
<protein>
    <recommendedName>
        <fullName evidence="5">Growth-regulating factor</fullName>
    </recommendedName>
</protein>
<proteinExistence type="inferred from homology"/>
<dbReference type="InterPro" id="IPR014978">
    <property type="entry name" value="Gln-Leu-Gln_QLQ"/>
</dbReference>
<gene>
    <name evidence="8" type="ORF">OSB04_010311</name>
</gene>
<organism evidence="8 9">
    <name type="scientific">Centaurea solstitialis</name>
    <name type="common">yellow star-thistle</name>
    <dbReference type="NCBI Taxonomy" id="347529"/>
    <lineage>
        <taxon>Eukaryota</taxon>
        <taxon>Viridiplantae</taxon>
        <taxon>Streptophyta</taxon>
        <taxon>Embryophyta</taxon>
        <taxon>Tracheophyta</taxon>
        <taxon>Spermatophyta</taxon>
        <taxon>Magnoliopsida</taxon>
        <taxon>eudicotyledons</taxon>
        <taxon>Gunneridae</taxon>
        <taxon>Pentapetalae</taxon>
        <taxon>asterids</taxon>
        <taxon>campanulids</taxon>
        <taxon>Asterales</taxon>
        <taxon>Asteraceae</taxon>
        <taxon>Carduoideae</taxon>
        <taxon>Cardueae</taxon>
        <taxon>Centaureinae</taxon>
        <taxon>Centaurea</taxon>
    </lineage>
</organism>
<feature type="short sequence motif" description="Bipartite nuclear localization signal" evidence="4">
    <location>
        <begin position="91"/>
        <end position="98"/>
    </location>
</feature>
<feature type="domain" description="QLQ" evidence="6">
    <location>
        <begin position="5"/>
        <end position="40"/>
    </location>
</feature>
<comment type="function">
    <text evidence="5">Transcription activator.</text>
</comment>
<evidence type="ECO:0000313" key="9">
    <source>
        <dbReference type="Proteomes" id="UP001172457"/>
    </source>
</evidence>
<dbReference type="GO" id="GO:0099402">
    <property type="term" value="P:plant organ development"/>
    <property type="evidence" value="ECO:0007669"/>
    <property type="project" value="UniProtKB-ARBA"/>
</dbReference>
<comment type="similarity">
    <text evidence="2 5">Belongs to the GRF family.</text>
</comment>
<keyword evidence="5" id="KW-0804">Transcription</keyword>
<dbReference type="Pfam" id="PF08879">
    <property type="entry name" value="WRC"/>
    <property type="match status" value="1"/>
</dbReference>
<reference evidence="8" key="1">
    <citation type="submission" date="2023-03" db="EMBL/GenBank/DDBJ databases">
        <title>Chromosome-scale reference genome and RAD-based genetic map of yellow starthistle (Centaurea solstitialis) reveal putative structural variation and QTLs associated with invader traits.</title>
        <authorList>
            <person name="Reatini B."/>
            <person name="Cang F.A."/>
            <person name="Jiang Q."/>
            <person name="Mckibben M.T.W."/>
            <person name="Barker M.S."/>
            <person name="Rieseberg L.H."/>
            <person name="Dlugosch K.M."/>
        </authorList>
    </citation>
    <scope>NUCLEOTIDE SEQUENCE</scope>
    <source>
        <strain evidence="8">CAN-66</strain>
        <tissue evidence="8">Leaf</tissue>
    </source>
</reference>
<comment type="caution">
    <text evidence="8">The sequence shown here is derived from an EMBL/GenBank/DDBJ whole genome shotgun (WGS) entry which is preliminary data.</text>
</comment>
<evidence type="ECO:0000256" key="4">
    <source>
        <dbReference type="PROSITE-ProRule" id="PRU01002"/>
    </source>
</evidence>
<feature type="domain" description="WRC" evidence="7">
    <location>
        <begin position="58"/>
        <end position="102"/>
    </location>
</feature>
<sequence length="206" mass="23478">MGKMLFTASQWREFESQTMIYKYIMASIPIPPQLLFPLSVQSNRSGSGTEVRFSNGSDPEPWRCRRTDGKKWRCSKDAMPDQKYCDRHAHKNRPRSRKLVETSAKLPSCPFRAATMITILPFPLLPVHEEWQHPFVFIKPKDSETNVFTKCRVKKGPLLYQDDCSLTLSMQSGGSGNGLYEEDQDLFQMGIGGMLNANGLNPPSQW</sequence>
<accession>A0AA38WBT9</accession>